<organism evidence="2 3">
    <name type="scientific">Nesterenkonia aurantiaca</name>
    <dbReference type="NCBI Taxonomy" id="1436010"/>
    <lineage>
        <taxon>Bacteria</taxon>
        <taxon>Bacillati</taxon>
        <taxon>Actinomycetota</taxon>
        <taxon>Actinomycetes</taxon>
        <taxon>Micrococcales</taxon>
        <taxon>Micrococcaceae</taxon>
        <taxon>Nesterenkonia</taxon>
    </lineage>
</organism>
<protein>
    <submittedName>
        <fullName evidence="2">Uncharacterized protein</fullName>
    </submittedName>
</protein>
<dbReference type="EMBL" id="SOAN01000008">
    <property type="protein sequence ID" value="TDS84299.1"/>
    <property type="molecule type" value="Genomic_DNA"/>
</dbReference>
<gene>
    <name evidence="2" type="ORF">EV640_108159</name>
</gene>
<evidence type="ECO:0000256" key="1">
    <source>
        <dbReference type="SAM" id="MobiDB-lite"/>
    </source>
</evidence>
<feature type="compositionally biased region" description="Basic and acidic residues" evidence="1">
    <location>
        <begin position="39"/>
        <end position="51"/>
    </location>
</feature>
<reference evidence="2 3" key="1">
    <citation type="submission" date="2019-03" db="EMBL/GenBank/DDBJ databases">
        <title>Genomic Encyclopedia of Type Strains, Phase III (KMG-III): the genomes of soil and plant-associated and newly described type strains.</title>
        <authorList>
            <person name="Whitman W."/>
        </authorList>
    </citation>
    <scope>NUCLEOTIDE SEQUENCE [LARGE SCALE GENOMIC DNA]</scope>
    <source>
        <strain evidence="2 3">DSM 27373</strain>
    </source>
</reference>
<accession>A0A4R7FZH0</accession>
<dbReference type="Proteomes" id="UP000294506">
    <property type="component" value="Unassembled WGS sequence"/>
</dbReference>
<sequence>MHGSFSHAARFEVIDSTWPKSQRNLFQAAPTQCLKLKPGMDQRNFSREGARDYGSMPRG</sequence>
<evidence type="ECO:0000313" key="2">
    <source>
        <dbReference type="EMBL" id="TDS84299.1"/>
    </source>
</evidence>
<keyword evidence="3" id="KW-1185">Reference proteome</keyword>
<comment type="caution">
    <text evidence="2">The sequence shown here is derived from an EMBL/GenBank/DDBJ whole genome shotgun (WGS) entry which is preliminary data.</text>
</comment>
<proteinExistence type="predicted"/>
<feature type="region of interest" description="Disordered" evidence="1">
    <location>
        <begin position="39"/>
        <end position="59"/>
    </location>
</feature>
<evidence type="ECO:0000313" key="3">
    <source>
        <dbReference type="Proteomes" id="UP000294506"/>
    </source>
</evidence>
<name>A0A4R7FZH0_9MICC</name>
<dbReference type="AlphaFoldDB" id="A0A4R7FZH0"/>